<dbReference type="SUPFAM" id="SSF101898">
    <property type="entry name" value="NHL repeat"/>
    <property type="match status" value="1"/>
</dbReference>
<keyword evidence="2" id="KW-0732">Signal</keyword>
<keyword evidence="4" id="KW-1185">Reference proteome</keyword>
<keyword evidence="1" id="KW-0812">Transmembrane</keyword>
<accession>A0A8T3C1L7</accession>
<dbReference type="OrthoDB" id="1885092at2759"/>
<evidence type="ECO:0000256" key="1">
    <source>
        <dbReference type="SAM" id="Phobius"/>
    </source>
</evidence>
<dbReference type="Gene3D" id="2.130.10.10">
    <property type="entry name" value="YVTN repeat-like/Quinoprotein amine dehydrogenase"/>
    <property type="match status" value="1"/>
</dbReference>
<evidence type="ECO:0000313" key="4">
    <source>
        <dbReference type="Proteomes" id="UP000829196"/>
    </source>
</evidence>
<evidence type="ECO:0000256" key="2">
    <source>
        <dbReference type="SAM" id="SignalP"/>
    </source>
</evidence>
<dbReference type="PANTHER" id="PTHR31460:SF3">
    <property type="entry name" value="MESOCENTIN"/>
    <property type="match status" value="1"/>
</dbReference>
<dbReference type="AlphaFoldDB" id="A0A8T3C1L7"/>
<gene>
    <name evidence="3" type="ORF">KFK09_005546</name>
</gene>
<evidence type="ECO:0000313" key="3">
    <source>
        <dbReference type="EMBL" id="KAI0523156.1"/>
    </source>
</evidence>
<protein>
    <submittedName>
        <fullName evidence="3">Uncharacterized protein</fullName>
    </submittedName>
</protein>
<keyword evidence="1" id="KW-0472">Membrane</keyword>
<organism evidence="3 4">
    <name type="scientific">Dendrobium nobile</name>
    <name type="common">Orchid</name>
    <dbReference type="NCBI Taxonomy" id="94219"/>
    <lineage>
        <taxon>Eukaryota</taxon>
        <taxon>Viridiplantae</taxon>
        <taxon>Streptophyta</taxon>
        <taxon>Embryophyta</taxon>
        <taxon>Tracheophyta</taxon>
        <taxon>Spermatophyta</taxon>
        <taxon>Magnoliopsida</taxon>
        <taxon>Liliopsida</taxon>
        <taxon>Asparagales</taxon>
        <taxon>Orchidaceae</taxon>
        <taxon>Epidendroideae</taxon>
        <taxon>Malaxideae</taxon>
        <taxon>Dendrobiinae</taxon>
        <taxon>Dendrobium</taxon>
    </lineage>
</organism>
<feature type="chain" id="PRO_5035877971" evidence="2">
    <location>
        <begin position="23"/>
        <end position="334"/>
    </location>
</feature>
<dbReference type="Proteomes" id="UP000829196">
    <property type="component" value="Unassembled WGS sequence"/>
</dbReference>
<dbReference type="GO" id="GO:0005783">
    <property type="term" value="C:endoplasmic reticulum"/>
    <property type="evidence" value="ECO:0007669"/>
    <property type="project" value="TreeGrafter"/>
</dbReference>
<dbReference type="InterPro" id="IPR015943">
    <property type="entry name" value="WD40/YVTN_repeat-like_dom_sf"/>
</dbReference>
<dbReference type="InterPro" id="IPR053224">
    <property type="entry name" value="Sensory_adhesion_molecule"/>
</dbReference>
<keyword evidence="1" id="KW-1133">Transmembrane helix</keyword>
<comment type="caution">
    <text evidence="3">The sequence shown here is derived from an EMBL/GenBank/DDBJ whole genome shotgun (WGS) entry which is preliminary data.</text>
</comment>
<sequence length="334" mass="36495">MSPSFFNLFIFLLSSISIPTLASHRHIITIPSTVLRPASFAWDPAAQHFVVGYSSGPTISSISDAGVAETIVSDELISSVSSIFVDNRRRRLLVAIRNPNTLTAYDLRSPRPHRRIFSSSLAASPGGIGLDPATGFVYVTGSDTGVIWRVDLEGIVSDFSRSAIYGDEGLVGVAHVRKGFLLVVQGKTGRVFKVDEENGAAKEVIGRNGTPALEAQGVAMMADGTAVIAGGRGVRMLQSRDGWAEAAITGEVKVEEGKKFKAVTVREGKRAYVLVSPEKEEEGDNLRSRIEEVEWEEEGDLLWLMVLVGFGLAYFLYWRFQMRQLVSNMNKKRA</sequence>
<dbReference type="PANTHER" id="PTHR31460">
    <property type="match status" value="1"/>
</dbReference>
<feature type="signal peptide" evidence="2">
    <location>
        <begin position="1"/>
        <end position="22"/>
    </location>
</feature>
<feature type="transmembrane region" description="Helical" evidence="1">
    <location>
        <begin position="301"/>
        <end position="320"/>
    </location>
</feature>
<name>A0A8T3C1L7_DENNO</name>
<proteinExistence type="predicted"/>
<reference evidence="3" key="1">
    <citation type="journal article" date="2022" name="Front. Genet.">
        <title>Chromosome-Scale Assembly of the Dendrobium nobile Genome Provides Insights Into the Molecular Mechanism of the Biosynthesis of the Medicinal Active Ingredient of Dendrobium.</title>
        <authorList>
            <person name="Xu Q."/>
            <person name="Niu S.-C."/>
            <person name="Li K.-L."/>
            <person name="Zheng P.-J."/>
            <person name="Zhang X.-J."/>
            <person name="Jia Y."/>
            <person name="Liu Y."/>
            <person name="Niu Y.-X."/>
            <person name="Yu L.-H."/>
            <person name="Chen D.-F."/>
            <person name="Zhang G.-Q."/>
        </authorList>
    </citation>
    <scope>NUCLEOTIDE SEQUENCE</scope>
    <source>
        <tissue evidence="3">Leaf</tissue>
    </source>
</reference>
<dbReference type="EMBL" id="JAGYWB010000005">
    <property type="protein sequence ID" value="KAI0523156.1"/>
    <property type="molecule type" value="Genomic_DNA"/>
</dbReference>
<dbReference type="SMR" id="A0A8T3C1L7"/>